<organism evidence="2 3">
    <name type="scientific">Emericellopsis cladophorae</name>
    <dbReference type="NCBI Taxonomy" id="2686198"/>
    <lineage>
        <taxon>Eukaryota</taxon>
        <taxon>Fungi</taxon>
        <taxon>Dikarya</taxon>
        <taxon>Ascomycota</taxon>
        <taxon>Pezizomycotina</taxon>
        <taxon>Sordariomycetes</taxon>
        <taxon>Hypocreomycetidae</taxon>
        <taxon>Hypocreales</taxon>
        <taxon>Bionectriaceae</taxon>
        <taxon>Emericellopsis</taxon>
    </lineage>
</organism>
<dbReference type="RefSeq" id="XP_051358541.1">
    <property type="nucleotide sequence ID" value="XM_051510570.1"/>
</dbReference>
<comment type="caution">
    <text evidence="2">The sequence shown here is derived from an EMBL/GenBank/DDBJ whole genome shotgun (WGS) entry which is preliminary data.</text>
</comment>
<dbReference type="GO" id="GO:0009116">
    <property type="term" value="P:nucleoside metabolic process"/>
    <property type="evidence" value="ECO:0007669"/>
    <property type="project" value="InterPro"/>
</dbReference>
<dbReference type="PANTHER" id="PTHR34414">
    <property type="entry name" value="HET DOMAIN-CONTAINING PROTEIN-RELATED"/>
    <property type="match status" value="1"/>
</dbReference>
<dbReference type="InterPro" id="IPR046536">
    <property type="entry name" value="DUF6601"/>
</dbReference>
<protein>
    <submittedName>
        <fullName evidence="2">Uncharacterized protein</fullName>
    </submittedName>
</protein>
<evidence type="ECO:0000256" key="1">
    <source>
        <dbReference type="SAM" id="MobiDB-lite"/>
    </source>
</evidence>
<feature type="region of interest" description="Disordered" evidence="1">
    <location>
        <begin position="1"/>
        <end position="63"/>
    </location>
</feature>
<dbReference type="GeneID" id="75830684"/>
<dbReference type="Gene3D" id="3.40.50.1580">
    <property type="entry name" value="Nucleoside phosphorylase domain"/>
    <property type="match status" value="1"/>
</dbReference>
<dbReference type="Pfam" id="PF20246">
    <property type="entry name" value="DUF6601"/>
    <property type="match status" value="1"/>
</dbReference>
<name>A0A9P9XTX1_9HYPO</name>
<reference evidence="2" key="2">
    <citation type="submission" date="2022-07" db="EMBL/GenBank/DDBJ databases">
        <authorList>
            <person name="Goncalves M.F.M."/>
            <person name="Hilario S."/>
            <person name="Van De Peer Y."/>
            <person name="Esteves A.C."/>
            <person name="Alves A."/>
        </authorList>
    </citation>
    <scope>NUCLEOTIDE SEQUENCE</scope>
    <source>
        <strain evidence="2">MUM 19.33</strain>
    </source>
</reference>
<dbReference type="OrthoDB" id="5086500at2759"/>
<dbReference type="GO" id="GO:0003824">
    <property type="term" value="F:catalytic activity"/>
    <property type="evidence" value="ECO:0007669"/>
    <property type="project" value="InterPro"/>
</dbReference>
<evidence type="ECO:0000313" key="2">
    <source>
        <dbReference type="EMBL" id="KAI6777685.1"/>
    </source>
</evidence>
<feature type="compositionally biased region" description="Basic and acidic residues" evidence="1">
    <location>
        <begin position="7"/>
        <end position="28"/>
    </location>
</feature>
<dbReference type="Proteomes" id="UP001055219">
    <property type="component" value="Unassembled WGS sequence"/>
</dbReference>
<evidence type="ECO:0000313" key="3">
    <source>
        <dbReference type="Proteomes" id="UP001055219"/>
    </source>
</evidence>
<accession>A0A9P9XTX1</accession>
<reference evidence="2" key="1">
    <citation type="journal article" date="2021" name="J Fungi (Basel)">
        <title>Genomic and Metabolomic Analyses of the Marine Fungus Emericellopsis cladophorae: Insights into Saltwater Adaptability Mechanisms and Its Biosynthetic Potential.</title>
        <authorList>
            <person name="Goncalves M.F.M."/>
            <person name="Hilario S."/>
            <person name="Van de Peer Y."/>
            <person name="Esteves A.C."/>
            <person name="Alves A."/>
        </authorList>
    </citation>
    <scope>NUCLEOTIDE SEQUENCE</scope>
    <source>
        <strain evidence="2">MUM 19.33</strain>
    </source>
</reference>
<dbReference type="PANTHER" id="PTHR34414:SF1">
    <property type="entry name" value="SUBTILISIN-LIKE SERINE PROTEASE"/>
    <property type="match status" value="1"/>
</dbReference>
<proteinExistence type="predicted"/>
<gene>
    <name evidence="2" type="ORF">J7T54_004195</name>
</gene>
<dbReference type="AlphaFoldDB" id="A0A9P9XTX1"/>
<sequence>MRAKASSRVDNEEDLSRRRDDQKFERSRCARRPALAGTRASSNTREHDPSAKSPASPFTTVVLTGSNGSTDALPASYHSYGSCGRRAVANPAGSVPAFIESELSLGRLGEMDRHLWFASTKRPATQLHWQVALGWPGGNLACRDACTHESPPVPCRRDPRAVALGFLYTYACLLSSESDFHVANEKLLLPRDASDVTITWGEWKTLASELLGTHDPSQVHPRFLRAELRLSRINTIHRFTRLPPFAPYLRGWRNHGSLFGDNLAYLSWLLQKAPPSGTPTGDITRSLFTWFPNYGDTMALDAGRYTIAWIAPLPMEARAAVCLLDRKHSWAFPIQRGDDYVVQAGEICGHNVVTSCH</sequence>
<dbReference type="InterPro" id="IPR035994">
    <property type="entry name" value="Nucleoside_phosphorylase_sf"/>
</dbReference>
<keyword evidence="3" id="KW-1185">Reference proteome</keyword>
<dbReference type="EMBL" id="JAGIXG020000127">
    <property type="protein sequence ID" value="KAI6777685.1"/>
    <property type="molecule type" value="Genomic_DNA"/>
</dbReference>